<protein>
    <submittedName>
        <fullName evidence="1">Uncharacterized protein</fullName>
    </submittedName>
</protein>
<reference evidence="1 2" key="1">
    <citation type="journal article" date="2017" name="Nat. Commun.">
        <title>Genome assembly with in vitro proximity ligation data and whole-genome triplication in lettuce.</title>
        <authorList>
            <person name="Reyes-Chin-Wo S."/>
            <person name="Wang Z."/>
            <person name="Yang X."/>
            <person name="Kozik A."/>
            <person name="Arikit S."/>
            <person name="Song C."/>
            <person name="Xia L."/>
            <person name="Froenicke L."/>
            <person name="Lavelle D.O."/>
            <person name="Truco M.J."/>
            <person name="Xia R."/>
            <person name="Zhu S."/>
            <person name="Xu C."/>
            <person name="Xu H."/>
            <person name="Xu X."/>
            <person name="Cox K."/>
            <person name="Korf I."/>
            <person name="Meyers B.C."/>
            <person name="Michelmore R.W."/>
        </authorList>
    </citation>
    <scope>NUCLEOTIDE SEQUENCE [LARGE SCALE GENOMIC DNA]</scope>
    <source>
        <strain evidence="2">cv. Salinas</strain>
        <tissue evidence="1">Seedlings</tissue>
    </source>
</reference>
<evidence type="ECO:0000313" key="1">
    <source>
        <dbReference type="EMBL" id="KAJ0218345.1"/>
    </source>
</evidence>
<sequence length="97" mass="11578">MFLFLILIIFLNGLNGIRKIFIIYCYFLISYAINCLQEINIDIESFANDSHLKLRVLKMWNFIKNNMVLSIEMIVMDEESRVFNQNFSRFGNLLKED</sequence>
<dbReference type="Proteomes" id="UP000235145">
    <property type="component" value="Unassembled WGS sequence"/>
</dbReference>
<comment type="caution">
    <text evidence="1">The sequence shown here is derived from an EMBL/GenBank/DDBJ whole genome shotgun (WGS) entry which is preliminary data.</text>
</comment>
<accession>A0A9R1W4N6</accession>
<dbReference type="EMBL" id="NBSK02000003">
    <property type="protein sequence ID" value="KAJ0218345.1"/>
    <property type="molecule type" value="Genomic_DNA"/>
</dbReference>
<organism evidence="1 2">
    <name type="scientific">Lactuca sativa</name>
    <name type="common">Garden lettuce</name>
    <dbReference type="NCBI Taxonomy" id="4236"/>
    <lineage>
        <taxon>Eukaryota</taxon>
        <taxon>Viridiplantae</taxon>
        <taxon>Streptophyta</taxon>
        <taxon>Embryophyta</taxon>
        <taxon>Tracheophyta</taxon>
        <taxon>Spermatophyta</taxon>
        <taxon>Magnoliopsida</taxon>
        <taxon>eudicotyledons</taxon>
        <taxon>Gunneridae</taxon>
        <taxon>Pentapetalae</taxon>
        <taxon>asterids</taxon>
        <taxon>campanulids</taxon>
        <taxon>Asterales</taxon>
        <taxon>Asteraceae</taxon>
        <taxon>Cichorioideae</taxon>
        <taxon>Cichorieae</taxon>
        <taxon>Lactucinae</taxon>
        <taxon>Lactuca</taxon>
    </lineage>
</organism>
<gene>
    <name evidence="1" type="ORF">LSAT_V11C300109910</name>
</gene>
<keyword evidence="2" id="KW-1185">Reference proteome</keyword>
<dbReference type="AlphaFoldDB" id="A0A9R1W4N6"/>
<proteinExistence type="predicted"/>
<name>A0A9R1W4N6_LACSA</name>
<evidence type="ECO:0000313" key="2">
    <source>
        <dbReference type="Proteomes" id="UP000235145"/>
    </source>
</evidence>